<keyword evidence="5" id="KW-1185">Reference proteome</keyword>
<keyword evidence="2" id="KW-0812">Transmembrane</keyword>
<dbReference type="AlphaFoldDB" id="A0A9P8Y7Y6"/>
<comment type="caution">
    <text evidence="4">The sequence shown here is derived from an EMBL/GenBank/DDBJ whole genome shotgun (WGS) entry which is preliminary data.</text>
</comment>
<sequence>MTRRIVRTITQLAGVTVVTFLVILILDRNYRVLPNAVHEYMPQHHHGLVVTDLTLTTCSSANPFSSCDLDKAVWHRIDKDLYLGRSWFASAYLHVQRKKEEELTSEDSVVVDVAVGRRDPSENGDDTKADKNKNKKNKQWESRPAGIWILRSEKRHASDSDKAVTAVDALFGDDAVEARDGWHIQGTPLLLDTKAESVHLTVRRGSPVEPVKPQPKVRENGRFKIMQLADIHLSTGVGHCRDPVPNEYAGGPCLADPRTLDFVSLMLEEEKPDLVVLSGDQVNGDTAPDAQTAIFKYAQLLIKHKIPYVCIFGNHDDEGLAVSRATQMALIEQLPYSLSVAGPDDIDGVGNYYIEVLAQGASKHSAITIYLLDSHSYSPDERHFPGYNWIKQSQIDWFTRTASGLKKQHKEYTKIHLDVAFIHIPLPEYGLPENPKVGEWREGVTAPTFNSGFRDALVEQGVVMVGCGHDHANEYCMLSSTSPPDEEEGAEQTGGKGGKKGGKRSDKSPRDGEQEQEQKQTKVIHPELWMCYAGGAGFGGYGGYGGFVRRVRFYDFDMNVARITTYKRVEYVAPPGGGDDAGRPVQDIKARVDEQVIVDGGVVQPPPVVEEEAEAAAAAEGERGNGQRRKRRR</sequence>
<evidence type="ECO:0000313" key="5">
    <source>
        <dbReference type="Proteomes" id="UP000756346"/>
    </source>
</evidence>
<dbReference type="GO" id="GO:0005737">
    <property type="term" value="C:cytoplasm"/>
    <property type="evidence" value="ECO:0007669"/>
    <property type="project" value="TreeGrafter"/>
</dbReference>
<dbReference type="GeneID" id="70183061"/>
<organism evidence="4 5">
    <name type="scientific">Microdochium trichocladiopsis</name>
    <dbReference type="NCBI Taxonomy" id="1682393"/>
    <lineage>
        <taxon>Eukaryota</taxon>
        <taxon>Fungi</taxon>
        <taxon>Dikarya</taxon>
        <taxon>Ascomycota</taxon>
        <taxon>Pezizomycotina</taxon>
        <taxon>Sordariomycetes</taxon>
        <taxon>Xylariomycetidae</taxon>
        <taxon>Xylariales</taxon>
        <taxon>Microdochiaceae</taxon>
        <taxon>Microdochium</taxon>
    </lineage>
</organism>
<reference evidence="4" key="1">
    <citation type="journal article" date="2021" name="Nat. Commun.">
        <title>Genetic determinants of endophytism in the Arabidopsis root mycobiome.</title>
        <authorList>
            <person name="Mesny F."/>
            <person name="Miyauchi S."/>
            <person name="Thiergart T."/>
            <person name="Pickel B."/>
            <person name="Atanasova L."/>
            <person name="Karlsson M."/>
            <person name="Huettel B."/>
            <person name="Barry K.W."/>
            <person name="Haridas S."/>
            <person name="Chen C."/>
            <person name="Bauer D."/>
            <person name="Andreopoulos W."/>
            <person name="Pangilinan J."/>
            <person name="LaButti K."/>
            <person name="Riley R."/>
            <person name="Lipzen A."/>
            <person name="Clum A."/>
            <person name="Drula E."/>
            <person name="Henrissat B."/>
            <person name="Kohler A."/>
            <person name="Grigoriev I.V."/>
            <person name="Martin F.M."/>
            <person name="Hacquard S."/>
        </authorList>
    </citation>
    <scope>NUCLEOTIDE SEQUENCE</scope>
    <source>
        <strain evidence="4">MPI-CAGE-CH-0230</strain>
    </source>
</reference>
<dbReference type="InterPro" id="IPR029052">
    <property type="entry name" value="Metallo-depent_PP-like"/>
</dbReference>
<feature type="domain" description="Calcineurin-like phosphoesterase" evidence="3">
    <location>
        <begin position="223"/>
        <end position="472"/>
    </location>
</feature>
<dbReference type="EMBL" id="JAGTJQ010000004">
    <property type="protein sequence ID" value="KAH7032839.1"/>
    <property type="molecule type" value="Genomic_DNA"/>
</dbReference>
<dbReference type="Pfam" id="PF00149">
    <property type="entry name" value="Metallophos"/>
    <property type="match status" value="1"/>
</dbReference>
<evidence type="ECO:0000313" key="4">
    <source>
        <dbReference type="EMBL" id="KAH7032839.1"/>
    </source>
</evidence>
<dbReference type="CDD" id="cd07383">
    <property type="entry name" value="MPP_Dcr2"/>
    <property type="match status" value="1"/>
</dbReference>
<dbReference type="Proteomes" id="UP000756346">
    <property type="component" value="Unassembled WGS sequence"/>
</dbReference>
<evidence type="ECO:0000259" key="3">
    <source>
        <dbReference type="Pfam" id="PF00149"/>
    </source>
</evidence>
<dbReference type="PANTHER" id="PTHR32440:SF0">
    <property type="entry name" value="PHOSPHATASE DCR2-RELATED"/>
    <property type="match status" value="1"/>
</dbReference>
<gene>
    <name evidence="4" type="ORF">B0I36DRAFT_320145</name>
</gene>
<feature type="compositionally biased region" description="Basic and acidic residues" evidence="1">
    <location>
        <begin position="503"/>
        <end position="520"/>
    </location>
</feature>
<dbReference type="OrthoDB" id="783096at2759"/>
<feature type="compositionally biased region" description="Basic and acidic residues" evidence="1">
    <location>
        <begin position="115"/>
        <end position="132"/>
    </location>
</feature>
<dbReference type="FunFam" id="3.60.21.10:FF:000054">
    <property type="entry name" value="DCR2p Phosphoesterase"/>
    <property type="match status" value="1"/>
</dbReference>
<dbReference type="GO" id="GO:0004721">
    <property type="term" value="F:phosphoprotein phosphatase activity"/>
    <property type="evidence" value="ECO:0007669"/>
    <property type="project" value="TreeGrafter"/>
</dbReference>
<feature type="region of interest" description="Disordered" evidence="1">
    <location>
        <begin position="478"/>
        <end position="521"/>
    </location>
</feature>
<dbReference type="Gene3D" id="3.60.21.10">
    <property type="match status" value="1"/>
</dbReference>
<dbReference type="PANTHER" id="PTHR32440">
    <property type="entry name" value="PHOSPHATASE DCR2-RELATED-RELATED"/>
    <property type="match status" value="1"/>
</dbReference>
<feature type="transmembrane region" description="Helical" evidence="2">
    <location>
        <begin position="9"/>
        <end position="26"/>
    </location>
</feature>
<dbReference type="InterPro" id="IPR004843">
    <property type="entry name" value="Calcineurin-like_PHP"/>
</dbReference>
<evidence type="ECO:0000256" key="2">
    <source>
        <dbReference type="SAM" id="Phobius"/>
    </source>
</evidence>
<feature type="region of interest" description="Disordered" evidence="1">
    <location>
        <begin position="601"/>
        <end position="633"/>
    </location>
</feature>
<proteinExistence type="predicted"/>
<accession>A0A9P8Y7Y6</accession>
<protein>
    <submittedName>
        <fullName evidence="4">Metallo-dependent phosphatase-like protein</fullName>
    </submittedName>
</protein>
<name>A0A9P8Y7Y6_9PEZI</name>
<dbReference type="RefSeq" id="XP_046013671.1">
    <property type="nucleotide sequence ID" value="XM_046153515.1"/>
</dbReference>
<dbReference type="SUPFAM" id="SSF56300">
    <property type="entry name" value="Metallo-dependent phosphatases"/>
    <property type="match status" value="1"/>
</dbReference>
<keyword evidence="2" id="KW-0472">Membrane</keyword>
<keyword evidence="2" id="KW-1133">Transmembrane helix</keyword>
<evidence type="ECO:0000256" key="1">
    <source>
        <dbReference type="SAM" id="MobiDB-lite"/>
    </source>
</evidence>
<feature type="region of interest" description="Disordered" evidence="1">
    <location>
        <begin position="114"/>
        <end position="140"/>
    </location>
</feature>